<dbReference type="RefSeq" id="WP_121280625.1">
    <property type="nucleotide sequence ID" value="NZ_RBZV01000010.1"/>
</dbReference>
<evidence type="ECO:0008006" key="17">
    <source>
        <dbReference type="Google" id="ProtNLM"/>
    </source>
</evidence>
<feature type="domain" description="Trimeric autotransporter adhesin YadA-like head" evidence="13">
    <location>
        <begin position="262"/>
        <end position="286"/>
    </location>
</feature>
<name>A0A494X6J7_9BURK</name>
<dbReference type="GO" id="GO:0009279">
    <property type="term" value="C:cell outer membrane"/>
    <property type="evidence" value="ECO:0007669"/>
    <property type="project" value="UniProtKB-SubCell"/>
</dbReference>
<feature type="domain" description="Trimeric autotransporter adhesin YadA-like stalk" evidence="14">
    <location>
        <begin position="292"/>
        <end position="330"/>
    </location>
</feature>
<keyword evidence="6" id="KW-0812">Transmembrane</keyword>
<comment type="subcellular location">
    <subcellularLocation>
        <location evidence="2">Cell outer membrane</location>
    </subcellularLocation>
    <subcellularLocation>
        <location evidence="1">Cell surface</location>
    </subcellularLocation>
</comment>
<feature type="domain" description="Trimeric autotransporter adhesin YadA-like head" evidence="13">
    <location>
        <begin position="243"/>
        <end position="259"/>
    </location>
</feature>
<dbReference type="Proteomes" id="UP000280434">
    <property type="component" value="Unassembled WGS sequence"/>
</dbReference>
<feature type="domain" description="Trimeric autotransporter adhesin YadA-like head" evidence="13">
    <location>
        <begin position="117"/>
        <end position="141"/>
    </location>
</feature>
<evidence type="ECO:0000256" key="6">
    <source>
        <dbReference type="ARBA" id="ARBA00022692"/>
    </source>
</evidence>
<evidence type="ECO:0000259" key="13">
    <source>
        <dbReference type="Pfam" id="PF05658"/>
    </source>
</evidence>
<keyword evidence="7 11" id="KW-0732">Signal</keyword>
<dbReference type="Gene3D" id="2.60.40.4050">
    <property type="match status" value="2"/>
</dbReference>
<evidence type="ECO:0000256" key="5">
    <source>
        <dbReference type="ARBA" id="ARBA00022452"/>
    </source>
</evidence>
<dbReference type="SUPFAM" id="SSF54523">
    <property type="entry name" value="Pili subunits"/>
    <property type="match status" value="1"/>
</dbReference>
<keyword evidence="8" id="KW-0653">Protein transport</keyword>
<dbReference type="Gene3D" id="3.30.1300.30">
    <property type="entry name" value="GSPII I/J protein-like"/>
    <property type="match status" value="1"/>
</dbReference>
<sequence length="418" mass="40633">MKKRLSAISIAVISIASSNAHADNFAFGSETPTTTVTIGGAAAAPAATTGGGVPATAGSDGTSQNQAYGLISSAKGGAALSIGDTVQAAGRNATSVGSNSNAVGNNSVSFGGAANSTGVGSSAIGASATATANNSVALGAASVADRVNSVSVGSVGSERQVTNVAAGGLSATSTDAVNGSQLYSTAQSVTNLSNQVSQLGNQSTQMTAAVTAEATRATNAEAALQSQMANNNSWMTRAQNGSIGAGANATGKNATAIGNATASGNNSVAIGQGSVADRANSFSVGAKGSERQVTNVAAGTAATDAVNVQQLNNGISQATQASQNYTDARVGQLQNSLDSMKSDMYGGVAAALAVAGLPQPTAPGRSMVSAATSNYHGQQGFAAGYSYVTQNNKWVVKASATSSTRGDFGGVVGAGYQF</sequence>
<keyword evidence="5" id="KW-1134">Transmembrane beta strand</keyword>
<dbReference type="Gene3D" id="1.20.5.170">
    <property type="match status" value="1"/>
</dbReference>
<keyword evidence="16" id="KW-1185">Reference proteome</keyword>
<evidence type="ECO:0000313" key="16">
    <source>
        <dbReference type="Proteomes" id="UP000280434"/>
    </source>
</evidence>
<evidence type="ECO:0000256" key="10">
    <source>
        <dbReference type="ARBA" id="ARBA00023237"/>
    </source>
</evidence>
<keyword evidence="9" id="KW-0472">Membrane</keyword>
<dbReference type="OrthoDB" id="1632057at2"/>
<proteinExistence type="inferred from homology"/>
<feature type="chain" id="PRO_5019757886" description="Adhesin" evidence="11">
    <location>
        <begin position="23"/>
        <end position="418"/>
    </location>
</feature>
<dbReference type="Pfam" id="PF03895">
    <property type="entry name" value="YadA_anchor"/>
    <property type="match status" value="1"/>
</dbReference>
<evidence type="ECO:0000313" key="15">
    <source>
        <dbReference type="EMBL" id="RKP45251.1"/>
    </source>
</evidence>
<evidence type="ECO:0000256" key="3">
    <source>
        <dbReference type="ARBA" id="ARBA00005848"/>
    </source>
</evidence>
<comment type="caution">
    <text evidence="15">The sequence shown here is derived from an EMBL/GenBank/DDBJ whole genome shotgun (WGS) entry which is preliminary data.</text>
</comment>
<feature type="domain" description="Trimeric autotransporter adhesin YadA-like head" evidence="13">
    <location>
        <begin position="88"/>
        <end position="112"/>
    </location>
</feature>
<evidence type="ECO:0000256" key="4">
    <source>
        <dbReference type="ARBA" id="ARBA00022448"/>
    </source>
</evidence>
<dbReference type="Pfam" id="PF05662">
    <property type="entry name" value="YadA_stalk"/>
    <property type="match status" value="2"/>
</dbReference>
<comment type="similarity">
    <text evidence="3">Belongs to the autotransporter-2 (AT-2) (TC 1.B.40) family.</text>
</comment>
<dbReference type="AlphaFoldDB" id="A0A494X6J7"/>
<dbReference type="InterPro" id="IPR005594">
    <property type="entry name" value="YadA_C"/>
</dbReference>
<feature type="domain" description="Trimeric autotransporter adhesin YadA-like C-terminal membrane anchor" evidence="12">
    <location>
        <begin position="358"/>
        <end position="418"/>
    </location>
</feature>
<dbReference type="Pfam" id="PF05658">
    <property type="entry name" value="YadA_head"/>
    <property type="match status" value="4"/>
</dbReference>
<feature type="signal peptide" evidence="11">
    <location>
        <begin position="1"/>
        <end position="22"/>
    </location>
</feature>
<dbReference type="EMBL" id="RBZV01000010">
    <property type="protein sequence ID" value="RKP45251.1"/>
    <property type="molecule type" value="Genomic_DNA"/>
</dbReference>
<evidence type="ECO:0000259" key="14">
    <source>
        <dbReference type="Pfam" id="PF05662"/>
    </source>
</evidence>
<dbReference type="InterPro" id="IPR008640">
    <property type="entry name" value="Adhesin_Head_dom"/>
</dbReference>
<dbReference type="GO" id="GO:0009986">
    <property type="term" value="C:cell surface"/>
    <property type="evidence" value="ECO:0007669"/>
    <property type="project" value="UniProtKB-SubCell"/>
</dbReference>
<accession>A0A494X6J7</accession>
<protein>
    <recommendedName>
        <fullName evidence="17">Adhesin</fullName>
    </recommendedName>
</protein>
<reference evidence="15 16" key="1">
    <citation type="submission" date="2018-10" db="EMBL/GenBank/DDBJ databases">
        <title>Paraburkholderia sp. 7MK8-2, isolated from soil.</title>
        <authorList>
            <person name="Gao Z.-H."/>
            <person name="Qiu L.-H."/>
        </authorList>
    </citation>
    <scope>NUCLEOTIDE SEQUENCE [LARGE SCALE GENOMIC DNA]</scope>
    <source>
        <strain evidence="15 16">7MK8-2</strain>
    </source>
</reference>
<keyword evidence="10" id="KW-0998">Cell outer membrane</keyword>
<dbReference type="InterPro" id="IPR011049">
    <property type="entry name" value="Serralysin-like_metalloprot_C"/>
</dbReference>
<evidence type="ECO:0000256" key="2">
    <source>
        <dbReference type="ARBA" id="ARBA00004442"/>
    </source>
</evidence>
<dbReference type="Gene3D" id="1.20.5.2280">
    <property type="match status" value="1"/>
</dbReference>
<dbReference type="SUPFAM" id="SSF101967">
    <property type="entry name" value="Adhesin YadA, collagen-binding domain"/>
    <property type="match status" value="2"/>
</dbReference>
<organism evidence="15 16">
    <name type="scientific">Trinickia fusca</name>
    <dbReference type="NCBI Taxonomy" id="2419777"/>
    <lineage>
        <taxon>Bacteria</taxon>
        <taxon>Pseudomonadati</taxon>
        <taxon>Pseudomonadota</taxon>
        <taxon>Betaproteobacteria</taxon>
        <taxon>Burkholderiales</taxon>
        <taxon>Burkholderiaceae</taxon>
        <taxon>Trinickia</taxon>
    </lineage>
</organism>
<evidence type="ECO:0000259" key="12">
    <source>
        <dbReference type="Pfam" id="PF03895"/>
    </source>
</evidence>
<evidence type="ECO:0000256" key="8">
    <source>
        <dbReference type="ARBA" id="ARBA00022927"/>
    </source>
</evidence>
<gene>
    <name evidence="15" type="ORF">D7S89_20735</name>
</gene>
<evidence type="ECO:0000256" key="9">
    <source>
        <dbReference type="ARBA" id="ARBA00023136"/>
    </source>
</evidence>
<dbReference type="InterPro" id="IPR008635">
    <property type="entry name" value="Coiled_stalk_dom"/>
</dbReference>
<keyword evidence="4" id="KW-0813">Transport</keyword>
<evidence type="ECO:0000256" key="1">
    <source>
        <dbReference type="ARBA" id="ARBA00004241"/>
    </source>
</evidence>
<evidence type="ECO:0000256" key="11">
    <source>
        <dbReference type="SAM" id="SignalP"/>
    </source>
</evidence>
<dbReference type="InterPro" id="IPR045584">
    <property type="entry name" value="Pilin-like"/>
</dbReference>
<feature type="domain" description="Trimeric autotransporter adhesin YadA-like stalk" evidence="14">
    <location>
        <begin position="160"/>
        <end position="203"/>
    </location>
</feature>
<dbReference type="GO" id="GO:0015031">
    <property type="term" value="P:protein transport"/>
    <property type="evidence" value="ECO:0007669"/>
    <property type="project" value="UniProtKB-KW"/>
</dbReference>
<evidence type="ECO:0000256" key="7">
    <source>
        <dbReference type="ARBA" id="ARBA00022729"/>
    </source>
</evidence>